<gene>
    <name evidence="1" type="ORF">F9L07_27265</name>
</gene>
<name>A0A7J5DR17_NOCSI</name>
<organism evidence="1 2">
    <name type="scientific">Nocardioides simplex</name>
    <name type="common">Arthrobacter simplex</name>
    <dbReference type="NCBI Taxonomy" id="2045"/>
    <lineage>
        <taxon>Bacteria</taxon>
        <taxon>Bacillati</taxon>
        <taxon>Actinomycetota</taxon>
        <taxon>Actinomycetes</taxon>
        <taxon>Propionibacteriales</taxon>
        <taxon>Nocardioidaceae</taxon>
        <taxon>Pimelobacter</taxon>
    </lineage>
</organism>
<reference evidence="1 2" key="1">
    <citation type="submission" date="2019-09" db="EMBL/GenBank/DDBJ databases">
        <title>Pimelobacter sp. isolated from Paulinella.</title>
        <authorList>
            <person name="Jeong S.E."/>
        </authorList>
    </citation>
    <scope>NUCLEOTIDE SEQUENCE [LARGE SCALE GENOMIC DNA]</scope>
    <source>
        <strain evidence="1 2">Pch-N</strain>
    </source>
</reference>
<proteinExistence type="predicted"/>
<dbReference type="AlphaFoldDB" id="A0A7J5DR17"/>
<accession>A0A7J5DR17</accession>
<dbReference type="EMBL" id="WBVM01000006">
    <property type="protein sequence ID" value="KAB2807192.1"/>
    <property type="molecule type" value="Genomic_DNA"/>
</dbReference>
<sequence length="630" mass="68647">MSRESDATVDQLARAHALVTGVDPLPQDFLVAVTRDRLFAQGAAIPAVSMEYTVTAGGLLVPSSFARPAQPLDQVKVYLIAEDVVGRSISKDEVIDALAGVSLELAVPWIATWLARLHAPGARQTTVDAQYIECEVGERFGSKVRNLLRDPNTVLLTPQSLTCLLKLALLVCPSQGPPEPQERHEGKLPFALMGLMEHLASGLNELEDVEDTVISGVPGPLGRETIANQLGNSHRQEAGRWAAFVRCWRELPQELAGHPRVINLEQAYEAATGVPLDDLVTVCAAMWATAANGTPHMGPDYFDGLAWTPRRLHAALDLVTAAPDDLARDVYDDMETHGFAWSRRAFEHHPVIRWPSGHLTVVDPHLLIDRAAGVWPLLDIRRELGRRGRHSEVRRANAAYEHVMETYAIEIARSLTEGGRSGRVYDDCALKKAFGSTSQVADIAIDYGHAWVVIEATTRGVQSRTIAGVSDQAATQDIARFVEKSKQIDATIANLRRSEDKLVGRGAAPPGGRRFHPVLLVASPVSVDPIFMSLLREALTAAGVLQGADVAALEVMELEDLDIVETLVEEGGPSLLDVLAGKEYSPLRGAAVRDYILLGLGRRGLLRPARVSARWRGWLDTAIREWTRSA</sequence>
<protein>
    <submittedName>
        <fullName evidence="1">Uncharacterized protein</fullName>
    </submittedName>
</protein>
<dbReference type="RefSeq" id="WP_151583066.1">
    <property type="nucleotide sequence ID" value="NZ_WBVM01000006.1"/>
</dbReference>
<dbReference type="Proteomes" id="UP000449906">
    <property type="component" value="Unassembled WGS sequence"/>
</dbReference>
<comment type="caution">
    <text evidence="1">The sequence shown here is derived from an EMBL/GenBank/DDBJ whole genome shotgun (WGS) entry which is preliminary data.</text>
</comment>
<evidence type="ECO:0000313" key="2">
    <source>
        <dbReference type="Proteomes" id="UP000449906"/>
    </source>
</evidence>
<evidence type="ECO:0000313" key="1">
    <source>
        <dbReference type="EMBL" id="KAB2807192.1"/>
    </source>
</evidence>